<name>A0A6B0RTE5_9CETA</name>
<accession>A0A6B0RTE5</accession>
<dbReference type="AlphaFoldDB" id="A0A6B0RTE5"/>
<keyword evidence="2" id="KW-1185">Reference proteome</keyword>
<organism evidence="1 2">
    <name type="scientific">Bos mutus</name>
    <name type="common">wild yak</name>
    <dbReference type="NCBI Taxonomy" id="72004"/>
    <lineage>
        <taxon>Eukaryota</taxon>
        <taxon>Metazoa</taxon>
        <taxon>Chordata</taxon>
        <taxon>Craniata</taxon>
        <taxon>Vertebrata</taxon>
        <taxon>Euteleostomi</taxon>
        <taxon>Mammalia</taxon>
        <taxon>Eutheria</taxon>
        <taxon>Laurasiatheria</taxon>
        <taxon>Artiodactyla</taxon>
        <taxon>Ruminantia</taxon>
        <taxon>Pecora</taxon>
        <taxon>Bovidae</taxon>
        <taxon>Bovinae</taxon>
        <taxon>Bos</taxon>
    </lineage>
</organism>
<evidence type="ECO:0000313" key="2">
    <source>
        <dbReference type="Proteomes" id="UP000322234"/>
    </source>
</evidence>
<dbReference type="EMBL" id="VBQZ03000077">
    <property type="protein sequence ID" value="MXQ92007.1"/>
    <property type="molecule type" value="Genomic_DNA"/>
</dbReference>
<dbReference type="Proteomes" id="UP000322234">
    <property type="component" value="Unassembled WGS sequence"/>
</dbReference>
<protein>
    <submittedName>
        <fullName evidence="1">Uncharacterized protein</fullName>
    </submittedName>
</protein>
<gene>
    <name evidence="1" type="ORF">E5288_WYG019808</name>
</gene>
<reference evidence="1" key="1">
    <citation type="submission" date="2019-10" db="EMBL/GenBank/DDBJ databases">
        <title>The sequence and de novo assembly of the wild yak genome.</title>
        <authorList>
            <person name="Liu Y."/>
        </authorList>
    </citation>
    <scope>NUCLEOTIDE SEQUENCE [LARGE SCALE GENOMIC DNA]</scope>
    <source>
        <strain evidence="1">WY2019</strain>
    </source>
</reference>
<evidence type="ECO:0000313" key="1">
    <source>
        <dbReference type="EMBL" id="MXQ92007.1"/>
    </source>
</evidence>
<comment type="caution">
    <text evidence="1">The sequence shown here is derived from an EMBL/GenBank/DDBJ whole genome shotgun (WGS) entry which is preliminary data.</text>
</comment>
<proteinExistence type="predicted"/>
<sequence>MSLLKLTKMLMMLIQSNLPLRINDEVTEFLLGTSSSLKYIQKSFSFPQSPYRASSFFHGFVSCPAGLFLQSDFFLLLLKGIFKDPDTKFLKMYRKLTNSSVPY</sequence>